<dbReference type="RefSeq" id="WP_138403561.1">
    <property type="nucleotide sequence ID" value="NZ_VBSP01000002.1"/>
</dbReference>
<proteinExistence type="predicted"/>
<dbReference type="AlphaFoldDB" id="A0A5R9ENQ7"/>
<name>A0A5R9ENQ7_9LACT</name>
<reference evidence="1 2" key="1">
    <citation type="submission" date="2019-05" db="EMBL/GenBank/DDBJ databases">
        <title>The metagenome of a microbial culture collection derived from dairy environment covers the genomic content of the human microbiome.</title>
        <authorList>
            <person name="Roder T."/>
            <person name="Wuthrich D."/>
            <person name="Sattari Z."/>
            <person name="Von Ah U."/>
            <person name="Bar C."/>
            <person name="Ronchi F."/>
            <person name="Macpherson A.J."/>
            <person name="Ganal-Vonarburg S.C."/>
            <person name="Bruggmann R."/>
            <person name="Vergeres G."/>
        </authorList>
    </citation>
    <scope>NUCLEOTIDE SEQUENCE [LARGE SCALE GENOMIC DNA]</scope>
    <source>
        <strain evidence="1 2">FAM 24227</strain>
    </source>
</reference>
<comment type="caution">
    <text evidence="1">The sequence shown here is derived from an EMBL/GenBank/DDBJ whole genome shotgun (WGS) entry which is preliminary data.</text>
</comment>
<protein>
    <recommendedName>
        <fullName evidence="3">Phage tail protein</fullName>
    </recommendedName>
</protein>
<sequence length="216" mass="24252">MATTTFEKQGLVNGIGNLFLEMMETEDSSVNEPSYSGKVYETVSIDTAQITFEINEKQVFLSDLEHSDLTKVTAVNVPINAGYFPAGFAEEAQGMLEDGVGGWFMPDTPKKKPFRMSFPAKTENDDEIIYSFPKCTLSPVEGNFQTRNTDTTEQIPTFNVRSVPLLYKTTGEARRVYNKQSLVTPEEQSVWDRNKLLTQGWYNAATKELCKVEEGV</sequence>
<dbReference type="OrthoDB" id="2139098at2"/>
<evidence type="ECO:0000313" key="2">
    <source>
        <dbReference type="Proteomes" id="UP000306420"/>
    </source>
</evidence>
<organism evidence="1 2">
    <name type="scientific">Ruoffia tabacinasalis</name>
    <dbReference type="NCBI Taxonomy" id="87458"/>
    <lineage>
        <taxon>Bacteria</taxon>
        <taxon>Bacillati</taxon>
        <taxon>Bacillota</taxon>
        <taxon>Bacilli</taxon>
        <taxon>Lactobacillales</taxon>
        <taxon>Aerococcaceae</taxon>
        <taxon>Ruoffia</taxon>
    </lineage>
</organism>
<dbReference type="Proteomes" id="UP000306420">
    <property type="component" value="Unassembled WGS sequence"/>
</dbReference>
<dbReference type="EMBL" id="VBSP01000002">
    <property type="protein sequence ID" value="TLQ49279.1"/>
    <property type="molecule type" value="Genomic_DNA"/>
</dbReference>
<accession>A0A5R9ENQ7</accession>
<gene>
    <name evidence="1" type="ORF">FEZ33_01195</name>
</gene>
<evidence type="ECO:0008006" key="3">
    <source>
        <dbReference type="Google" id="ProtNLM"/>
    </source>
</evidence>
<evidence type="ECO:0000313" key="1">
    <source>
        <dbReference type="EMBL" id="TLQ49279.1"/>
    </source>
</evidence>